<accession>A0AAW9MUU1</accession>
<dbReference type="SUPFAM" id="SSF53383">
    <property type="entry name" value="PLP-dependent transferases"/>
    <property type="match status" value="1"/>
</dbReference>
<dbReference type="Gene3D" id="3.40.640.10">
    <property type="entry name" value="Type I PLP-dependent aspartate aminotransferase-like (Major domain)"/>
    <property type="match status" value="1"/>
</dbReference>
<keyword evidence="6" id="KW-1185">Reference proteome</keyword>
<evidence type="ECO:0000313" key="6">
    <source>
        <dbReference type="Proteomes" id="UP001357733"/>
    </source>
</evidence>
<dbReference type="RefSeq" id="WP_324620065.1">
    <property type="nucleotide sequence ID" value="NZ_JAYKOT010000003.1"/>
</dbReference>
<dbReference type="Gene3D" id="3.90.1150.10">
    <property type="entry name" value="Aspartate Aminotransferase, domain 1"/>
    <property type="match status" value="1"/>
</dbReference>
<dbReference type="EMBL" id="JAYKOT010000003">
    <property type="protein sequence ID" value="MEB3429911.1"/>
    <property type="molecule type" value="Genomic_DNA"/>
</dbReference>
<organism evidence="5 6">
    <name type="scientific">Citroniella saccharovorans</name>
    <dbReference type="NCBI Taxonomy" id="2053367"/>
    <lineage>
        <taxon>Bacteria</taxon>
        <taxon>Bacillati</taxon>
        <taxon>Bacillota</taxon>
        <taxon>Tissierellia</taxon>
        <taxon>Tissierellales</taxon>
        <taxon>Peptoniphilaceae</taxon>
        <taxon>Citroniella</taxon>
    </lineage>
</organism>
<evidence type="ECO:0000259" key="4">
    <source>
        <dbReference type="Pfam" id="PF01212"/>
    </source>
</evidence>
<keyword evidence="5" id="KW-0808">Transferase</keyword>
<dbReference type="InterPro" id="IPR015424">
    <property type="entry name" value="PyrdxlP-dep_Trfase"/>
</dbReference>
<dbReference type="InterPro" id="IPR001597">
    <property type="entry name" value="ArAA_b-elim_lyase/Thr_aldolase"/>
</dbReference>
<dbReference type="GO" id="GO:0016829">
    <property type="term" value="F:lyase activity"/>
    <property type="evidence" value="ECO:0007669"/>
    <property type="project" value="InterPro"/>
</dbReference>
<name>A0AAW9MUU1_9FIRM</name>
<dbReference type="GO" id="GO:0006520">
    <property type="term" value="P:amino acid metabolic process"/>
    <property type="evidence" value="ECO:0007669"/>
    <property type="project" value="InterPro"/>
</dbReference>
<evidence type="ECO:0000256" key="2">
    <source>
        <dbReference type="ARBA" id="ARBA00006966"/>
    </source>
</evidence>
<evidence type="ECO:0000256" key="3">
    <source>
        <dbReference type="ARBA" id="ARBA00022898"/>
    </source>
</evidence>
<dbReference type="PANTHER" id="PTHR48097:SF5">
    <property type="entry name" value="LOW SPECIFICITY L-THREONINE ALDOLASE"/>
    <property type="match status" value="1"/>
</dbReference>
<dbReference type="GO" id="GO:0008483">
    <property type="term" value="F:transaminase activity"/>
    <property type="evidence" value="ECO:0007669"/>
    <property type="project" value="UniProtKB-KW"/>
</dbReference>
<dbReference type="InterPro" id="IPR015422">
    <property type="entry name" value="PyrdxlP-dep_Trfase_small"/>
</dbReference>
<dbReference type="Proteomes" id="UP001357733">
    <property type="component" value="Unassembled WGS sequence"/>
</dbReference>
<dbReference type="InterPro" id="IPR015421">
    <property type="entry name" value="PyrdxlP-dep_Trfase_major"/>
</dbReference>
<feature type="domain" description="Aromatic amino acid beta-eliminating lyase/threonine aldolase" evidence="4">
    <location>
        <begin position="23"/>
        <end position="289"/>
    </location>
</feature>
<comment type="cofactor">
    <cofactor evidence="1">
        <name>pyridoxal 5'-phosphate</name>
        <dbReference type="ChEBI" id="CHEBI:597326"/>
    </cofactor>
</comment>
<dbReference type="Pfam" id="PF01212">
    <property type="entry name" value="Beta_elim_lyase"/>
    <property type="match status" value="1"/>
</dbReference>
<evidence type="ECO:0000313" key="5">
    <source>
        <dbReference type="EMBL" id="MEB3429911.1"/>
    </source>
</evidence>
<dbReference type="PANTHER" id="PTHR48097">
    <property type="entry name" value="L-THREONINE ALDOLASE-RELATED"/>
    <property type="match status" value="1"/>
</dbReference>
<proteinExistence type="inferred from homology"/>
<keyword evidence="3" id="KW-0663">Pyridoxal phosphate</keyword>
<protein>
    <submittedName>
        <fullName evidence="5">Aminotransferase class I/II-fold pyridoxal phosphate-dependent enzyme</fullName>
    </submittedName>
</protein>
<comment type="caution">
    <text evidence="5">The sequence shown here is derived from an EMBL/GenBank/DDBJ whole genome shotgun (WGS) entry which is preliminary data.</text>
</comment>
<sequence length="337" mass="38372">MINFNCDYLEGVHPNIIKKISETNMVQQQGYGFDDYTIEAKKMIKPLVEGDIWFIHGSTAINKLITKTALKPFESIIASSKAHINTLETGAIEDAGHKIETIRDEDGLLNAKDIEDFIIKKENDPSKFHKPKPKMVYITNASETGTIYTKKRLTEISEVCKKHGLFLFMDGARLPYAISASNNDLTLKELTSLVDATYIGATKCGAMFGEALIINNDYLKEDFRYNIKCSGMLFAKTRFMGIQFTELFRDNLIFKLAKKANDQADRIRRRLVEKGYNLTSASTSNLIFVDIPVEKFLELREAFNMWVMSYDDKICNVRISTSWSTNDAYVNELIDNL</sequence>
<keyword evidence="5" id="KW-0032">Aminotransferase</keyword>
<reference evidence="5 6" key="1">
    <citation type="submission" date="2024-01" db="EMBL/GenBank/DDBJ databases">
        <title>Complete genome sequence of Citroniella saccharovorans strain M6.X9, isolated from human fecal sample.</title>
        <authorList>
            <person name="Cheng G."/>
            <person name="Westerholm M."/>
            <person name="Schnurer A."/>
        </authorList>
    </citation>
    <scope>NUCLEOTIDE SEQUENCE [LARGE SCALE GENOMIC DNA]</scope>
    <source>
        <strain evidence="5 6">DSM 29873</strain>
    </source>
</reference>
<evidence type="ECO:0000256" key="1">
    <source>
        <dbReference type="ARBA" id="ARBA00001933"/>
    </source>
</evidence>
<gene>
    <name evidence="5" type="ORF">VLK81_07810</name>
</gene>
<comment type="similarity">
    <text evidence="2">Belongs to the threonine aldolase family.</text>
</comment>
<dbReference type="AlphaFoldDB" id="A0AAW9MUU1"/>